<dbReference type="AlphaFoldDB" id="A0A8K0L710"/>
<sequence length="212" mass="23443">MSWLFESKGEMTPEQQFELPSEKNLEKLKGLEVKGEDGQAVSFKSLIEDASHPRVLTVFIRHFFCGFCEEYLKALYKDFSPPTLSALNPPTKLVVIGCGDPSLIADYKKRNNCPYDIYADPKRVTYDTIGFAVTLATGHKNIAYSDRSFASVVVSSFLTNLTAGPTKLFSGGKTAQNGGELIWVNGELKFIHRMATTTGHLGVPELKAKLEI</sequence>
<dbReference type="OrthoDB" id="40334at2759"/>
<comment type="caution">
    <text evidence="1">The sequence shown here is derived from an EMBL/GenBank/DDBJ whole genome shotgun (WGS) entry which is preliminary data.</text>
</comment>
<name>A0A8K0L710_9PEZI</name>
<dbReference type="CDD" id="cd02970">
    <property type="entry name" value="PRX_like2"/>
    <property type="match status" value="1"/>
</dbReference>
<dbReference type="InterPro" id="IPR036249">
    <property type="entry name" value="Thioredoxin-like_sf"/>
</dbReference>
<dbReference type="EMBL" id="JAESVG020000001">
    <property type="protein sequence ID" value="KAG8630904.1"/>
    <property type="molecule type" value="Genomic_DNA"/>
</dbReference>
<reference evidence="1" key="1">
    <citation type="submission" date="2021-07" db="EMBL/GenBank/DDBJ databases">
        <title>Elsinoe batatas strain:CRI-CJ2 Genome sequencing and assembly.</title>
        <authorList>
            <person name="Huang L."/>
        </authorList>
    </citation>
    <scope>NUCLEOTIDE SEQUENCE</scope>
    <source>
        <strain evidence="1">CRI-CJ2</strain>
    </source>
</reference>
<evidence type="ECO:0000313" key="1">
    <source>
        <dbReference type="EMBL" id="KAG8630904.1"/>
    </source>
</evidence>
<accession>A0A8K0L710</accession>
<organism evidence="1 2">
    <name type="scientific">Elsinoe batatas</name>
    <dbReference type="NCBI Taxonomy" id="2601811"/>
    <lineage>
        <taxon>Eukaryota</taxon>
        <taxon>Fungi</taxon>
        <taxon>Dikarya</taxon>
        <taxon>Ascomycota</taxon>
        <taxon>Pezizomycotina</taxon>
        <taxon>Dothideomycetes</taxon>
        <taxon>Dothideomycetidae</taxon>
        <taxon>Myriangiales</taxon>
        <taxon>Elsinoaceae</taxon>
        <taxon>Elsinoe</taxon>
    </lineage>
</organism>
<dbReference type="PANTHER" id="PTHR28630">
    <property type="match status" value="1"/>
</dbReference>
<dbReference type="PANTHER" id="PTHR28630:SF3">
    <property type="entry name" value="PEROXIREDOXIN-LIKE 2C"/>
    <property type="match status" value="1"/>
</dbReference>
<dbReference type="Pfam" id="PF13911">
    <property type="entry name" value="AhpC-TSA_2"/>
    <property type="match status" value="1"/>
</dbReference>
<dbReference type="InterPro" id="IPR032801">
    <property type="entry name" value="PXL2A/B/C"/>
</dbReference>
<proteinExistence type="predicted"/>
<protein>
    <submittedName>
        <fullName evidence="1">Uncharacterized protein</fullName>
    </submittedName>
</protein>
<gene>
    <name evidence="1" type="ORF">KVT40_000044</name>
</gene>
<keyword evidence="2" id="KW-1185">Reference proteome</keyword>
<dbReference type="Gene3D" id="3.40.30.10">
    <property type="entry name" value="Glutaredoxin"/>
    <property type="match status" value="1"/>
</dbReference>
<dbReference type="Proteomes" id="UP000809789">
    <property type="component" value="Unassembled WGS sequence"/>
</dbReference>
<dbReference type="SUPFAM" id="SSF52833">
    <property type="entry name" value="Thioredoxin-like"/>
    <property type="match status" value="1"/>
</dbReference>
<evidence type="ECO:0000313" key="2">
    <source>
        <dbReference type="Proteomes" id="UP000809789"/>
    </source>
</evidence>